<dbReference type="Proteomes" id="UP000092154">
    <property type="component" value="Unassembled WGS sequence"/>
</dbReference>
<dbReference type="InParanoid" id="A0A1B7ND00"/>
<organism evidence="1 2">
    <name type="scientific">Rhizopogon vinicolor AM-OR11-026</name>
    <dbReference type="NCBI Taxonomy" id="1314800"/>
    <lineage>
        <taxon>Eukaryota</taxon>
        <taxon>Fungi</taxon>
        <taxon>Dikarya</taxon>
        <taxon>Basidiomycota</taxon>
        <taxon>Agaricomycotina</taxon>
        <taxon>Agaricomycetes</taxon>
        <taxon>Agaricomycetidae</taxon>
        <taxon>Boletales</taxon>
        <taxon>Suillineae</taxon>
        <taxon>Rhizopogonaceae</taxon>
        <taxon>Rhizopogon</taxon>
    </lineage>
</organism>
<accession>A0A1B7ND00</accession>
<protein>
    <submittedName>
        <fullName evidence="1">Uncharacterized protein</fullName>
    </submittedName>
</protein>
<proteinExistence type="predicted"/>
<name>A0A1B7ND00_9AGAM</name>
<dbReference type="AlphaFoldDB" id="A0A1B7ND00"/>
<dbReference type="EMBL" id="KV448150">
    <property type="protein sequence ID" value="OAX42736.1"/>
    <property type="molecule type" value="Genomic_DNA"/>
</dbReference>
<keyword evidence="2" id="KW-1185">Reference proteome</keyword>
<evidence type="ECO:0000313" key="1">
    <source>
        <dbReference type="EMBL" id="OAX42736.1"/>
    </source>
</evidence>
<dbReference type="OrthoDB" id="2690000at2759"/>
<gene>
    <name evidence="1" type="ORF">K503DRAFT_766443</name>
</gene>
<sequence>MPKTEYNGYIDHLNTVAEYVGKKATATDAGVEEPAVDTLSSLPRFSAHPSKDVRFMATALATVYHDSTPIPDWDENDYTYIGVIAAEMNAGNLQLNRLKWQGAGHETTKAQRFVARALAAHMKAEMDGASERASKDGKDVDEVHAELDNDHGLV</sequence>
<reference evidence="1 2" key="1">
    <citation type="submission" date="2016-06" db="EMBL/GenBank/DDBJ databases">
        <title>Comparative genomics of the ectomycorrhizal sister species Rhizopogon vinicolor and Rhizopogon vesiculosus (Basidiomycota: Boletales) reveals a divergence of the mating type B locus.</title>
        <authorList>
            <consortium name="DOE Joint Genome Institute"/>
            <person name="Mujic A.B."/>
            <person name="Kuo A."/>
            <person name="Tritt A."/>
            <person name="Lipzen A."/>
            <person name="Chen C."/>
            <person name="Johnson J."/>
            <person name="Sharma A."/>
            <person name="Barry K."/>
            <person name="Grigoriev I.V."/>
            <person name="Spatafora J.W."/>
        </authorList>
    </citation>
    <scope>NUCLEOTIDE SEQUENCE [LARGE SCALE GENOMIC DNA]</scope>
    <source>
        <strain evidence="1 2">AM-OR11-026</strain>
    </source>
</reference>
<evidence type="ECO:0000313" key="2">
    <source>
        <dbReference type="Proteomes" id="UP000092154"/>
    </source>
</evidence>